<protein>
    <submittedName>
        <fullName evidence="2">Type VI secretion-associated protein, ImpA family</fullName>
    </submittedName>
</protein>
<accession>F0SFD8</accession>
<dbReference type="AlphaFoldDB" id="F0SFD8"/>
<dbReference type="EMBL" id="CP002546">
    <property type="protein sequence ID" value="ADY59345.1"/>
    <property type="molecule type" value="Genomic_DNA"/>
</dbReference>
<dbReference type="PANTHER" id="PTHR37951">
    <property type="entry name" value="CYTOPLASMIC PROTEIN-RELATED"/>
    <property type="match status" value="1"/>
</dbReference>
<dbReference type="KEGG" id="pbs:Plabr_1734"/>
<evidence type="ECO:0000259" key="1">
    <source>
        <dbReference type="Pfam" id="PF06812"/>
    </source>
</evidence>
<feature type="domain" description="ImpA N-terminal" evidence="1">
    <location>
        <begin position="39"/>
        <end position="164"/>
    </location>
</feature>
<dbReference type="HOGENOM" id="CLU_060104_1_0_0"/>
<keyword evidence="3" id="KW-1185">Reference proteome</keyword>
<dbReference type="eggNOG" id="COG3515">
    <property type="taxonomic scope" value="Bacteria"/>
</dbReference>
<proteinExistence type="predicted"/>
<sequence>MYVPSLGMARRAVNRNARQQKRLCRMATEPVVDFESLCRPISDEQPVGDDLREDASPNSLYYSIKDARSQARAAERQQEMGDDSNVPDWNPILQLVPDALTNQTKDFELTAYLLEAIVRFYGFAGMRDGCRLIEQYVKLFGDDIYPLPDEDGLETRLAPLVGLNGEEGTGTLLQPIKNIPITGNTSVGAFGLAQYTQALELEKLDAAARERRISLGAITLDTFNTAVMETTAESFGSIHHDLLEAIDAFKEMTATLDEKYGRDSPPSSAIRHALDEVKQTLENVARDKLATIAISDEAEAEQADESEATAAAAAGTAAKPAAAANSVEGIRNREDAFRILLQVAEYFRKNEPHTPVSYGLQQIVRWGRLPLPELMKELIPDESSVAQMFRLVGIRGEDPEE</sequence>
<evidence type="ECO:0000313" key="2">
    <source>
        <dbReference type="EMBL" id="ADY59345.1"/>
    </source>
</evidence>
<name>F0SFD8_RUBBR</name>
<dbReference type="NCBIfam" id="TIGR03363">
    <property type="entry name" value="VI_chp_8"/>
    <property type="match status" value="1"/>
</dbReference>
<reference evidence="3" key="1">
    <citation type="submission" date="2011-02" db="EMBL/GenBank/DDBJ databases">
        <title>The complete genome of Planctomyces brasiliensis DSM 5305.</title>
        <authorList>
            <person name="Lucas S."/>
            <person name="Copeland A."/>
            <person name="Lapidus A."/>
            <person name="Bruce D."/>
            <person name="Goodwin L."/>
            <person name="Pitluck S."/>
            <person name="Kyrpides N."/>
            <person name="Mavromatis K."/>
            <person name="Pagani I."/>
            <person name="Ivanova N."/>
            <person name="Ovchinnikova G."/>
            <person name="Lu M."/>
            <person name="Detter J.C."/>
            <person name="Han C."/>
            <person name="Land M."/>
            <person name="Hauser L."/>
            <person name="Markowitz V."/>
            <person name="Cheng J.-F."/>
            <person name="Hugenholtz P."/>
            <person name="Woyke T."/>
            <person name="Wu D."/>
            <person name="Tindall B."/>
            <person name="Pomrenke H.G."/>
            <person name="Brambilla E."/>
            <person name="Klenk H.-P."/>
            <person name="Eisen J.A."/>
        </authorList>
    </citation>
    <scope>NUCLEOTIDE SEQUENCE [LARGE SCALE GENOMIC DNA]</scope>
    <source>
        <strain evidence="3">ATCC 49424 / DSM 5305 / JCM 21570 / NBRC 103401 / IFAM 1448</strain>
    </source>
</reference>
<dbReference type="PANTHER" id="PTHR37951:SF1">
    <property type="entry name" value="TYPE VI SECRETION SYSTEM COMPONENT TSSA1"/>
    <property type="match status" value="1"/>
</dbReference>
<dbReference type="STRING" id="756272.Plabr_1734"/>
<organism evidence="2 3">
    <name type="scientific">Rubinisphaera brasiliensis (strain ATCC 49424 / DSM 5305 / JCM 21570 / IAM 15109 / NBRC 103401 / IFAM 1448)</name>
    <name type="common">Planctomyces brasiliensis</name>
    <dbReference type="NCBI Taxonomy" id="756272"/>
    <lineage>
        <taxon>Bacteria</taxon>
        <taxon>Pseudomonadati</taxon>
        <taxon>Planctomycetota</taxon>
        <taxon>Planctomycetia</taxon>
        <taxon>Planctomycetales</taxon>
        <taxon>Planctomycetaceae</taxon>
        <taxon>Rubinisphaera</taxon>
    </lineage>
</organism>
<dbReference type="InterPro" id="IPR017740">
    <property type="entry name" value="TssA-like"/>
</dbReference>
<dbReference type="Pfam" id="PF06812">
    <property type="entry name" value="ImpA_N"/>
    <property type="match status" value="1"/>
</dbReference>
<gene>
    <name evidence="2" type="ordered locus">Plabr_1734</name>
</gene>
<dbReference type="OrthoDB" id="9771118at2"/>
<dbReference type="Proteomes" id="UP000006860">
    <property type="component" value="Chromosome"/>
</dbReference>
<dbReference type="InterPro" id="IPR010657">
    <property type="entry name" value="ImpA_N"/>
</dbReference>
<evidence type="ECO:0000313" key="3">
    <source>
        <dbReference type="Proteomes" id="UP000006860"/>
    </source>
</evidence>